<dbReference type="Proteomes" id="UP001595878">
    <property type="component" value="Unassembled WGS sequence"/>
</dbReference>
<keyword evidence="2" id="KW-1185">Reference proteome</keyword>
<evidence type="ECO:0008006" key="3">
    <source>
        <dbReference type="Google" id="ProtNLM"/>
    </source>
</evidence>
<dbReference type="EMBL" id="JBHSHB010000007">
    <property type="protein sequence ID" value="MFC4689256.1"/>
    <property type="molecule type" value="Genomic_DNA"/>
</dbReference>
<name>A0ABV9L617_9FLAO</name>
<evidence type="ECO:0000313" key="1">
    <source>
        <dbReference type="EMBL" id="MFC4689256.1"/>
    </source>
</evidence>
<dbReference type="RefSeq" id="WP_380031709.1">
    <property type="nucleotide sequence ID" value="NZ_JBHSHB010000007.1"/>
</dbReference>
<evidence type="ECO:0000313" key="2">
    <source>
        <dbReference type="Proteomes" id="UP001595878"/>
    </source>
</evidence>
<proteinExistence type="predicted"/>
<accession>A0ABV9L617</accession>
<dbReference type="Gene3D" id="2.30.30.40">
    <property type="entry name" value="SH3 Domains"/>
    <property type="match status" value="1"/>
</dbReference>
<dbReference type="PROSITE" id="PS51257">
    <property type="entry name" value="PROKAR_LIPOPROTEIN"/>
    <property type="match status" value="1"/>
</dbReference>
<sequence>MKNHIFTLAIISIVTLASCNSKSNKEELQQNNELIAIASPSNELTETYYYVNATSGLSLRSGTNLKSKKLLVLPYGAQVKYLSTPQHTAMTLGGISGEMVEVSYQGATGFAFNGYLTTLAPPQPRETVKDYANRISTKDHIVNVVTKAHKDGEAYGMTTSIELPSKTWEETYKITQRLFNLPKEIQPNFNTKGSVTILNKEKRERTLTDELTINVSSKGKIQNLAYAYNLKNYKRTVIVTKTQNGFLITEVEDSK</sequence>
<comment type="caution">
    <text evidence="1">The sequence shown here is derived from an EMBL/GenBank/DDBJ whole genome shotgun (WGS) entry which is preliminary data.</text>
</comment>
<protein>
    <recommendedName>
        <fullName evidence="3">SH3 domain-containing protein</fullName>
    </recommendedName>
</protein>
<reference evidence="2" key="1">
    <citation type="journal article" date="2019" name="Int. J. Syst. Evol. Microbiol.">
        <title>The Global Catalogue of Microorganisms (GCM) 10K type strain sequencing project: providing services to taxonomists for standard genome sequencing and annotation.</title>
        <authorList>
            <consortium name="The Broad Institute Genomics Platform"/>
            <consortium name="The Broad Institute Genome Sequencing Center for Infectious Disease"/>
            <person name="Wu L."/>
            <person name="Ma J."/>
        </authorList>
    </citation>
    <scope>NUCLEOTIDE SEQUENCE [LARGE SCALE GENOMIC DNA]</scope>
    <source>
        <strain evidence="2">CGMCC 4.7427</strain>
    </source>
</reference>
<organism evidence="1 2">
    <name type="scientific">Dokdonia genika</name>
    <dbReference type="NCBI Taxonomy" id="308113"/>
    <lineage>
        <taxon>Bacteria</taxon>
        <taxon>Pseudomonadati</taxon>
        <taxon>Bacteroidota</taxon>
        <taxon>Flavobacteriia</taxon>
        <taxon>Flavobacteriales</taxon>
        <taxon>Flavobacteriaceae</taxon>
        <taxon>Dokdonia</taxon>
    </lineage>
</organism>
<gene>
    <name evidence="1" type="ORF">ACFO5T_02325</name>
</gene>